<feature type="domain" description="PucR C-terminal helix-turn-helix" evidence="1">
    <location>
        <begin position="235"/>
        <end position="292"/>
    </location>
</feature>
<accession>A0A5D4R275</accession>
<dbReference type="InterPro" id="IPR051448">
    <property type="entry name" value="CdaR-like_regulators"/>
</dbReference>
<evidence type="ECO:0000313" key="3">
    <source>
        <dbReference type="Proteomes" id="UP000322139"/>
    </source>
</evidence>
<evidence type="ECO:0000259" key="1">
    <source>
        <dbReference type="Pfam" id="PF13556"/>
    </source>
</evidence>
<dbReference type="Pfam" id="PF13556">
    <property type="entry name" value="HTH_30"/>
    <property type="match status" value="1"/>
</dbReference>
<proteinExistence type="predicted"/>
<dbReference type="Gene3D" id="1.10.10.2840">
    <property type="entry name" value="PucR C-terminal helix-turn-helix domain"/>
    <property type="match status" value="1"/>
</dbReference>
<dbReference type="PANTHER" id="PTHR33744">
    <property type="entry name" value="CARBOHYDRATE DIACID REGULATOR"/>
    <property type="match status" value="1"/>
</dbReference>
<organism evidence="2 3">
    <name type="scientific">Bacillus infantis</name>
    <dbReference type="NCBI Taxonomy" id="324767"/>
    <lineage>
        <taxon>Bacteria</taxon>
        <taxon>Bacillati</taxon>
        <taxon>Bacillota</taxon>
        <taxon>Bacilli</taxon>
        <taxon>Bacillales</taxon>
        <taxon>Bacillaceae</taxon>
        <taxon>Bacillus</taxon>
    </lineage>
</organism>
<dbReference type="PANTHER" id="PTHR33744:SF15">
    <property type="entry name" value="CARBOHYDRATE DIACID REGULATOR"/>
    <property type="match status" value="1"/>
</dbReference>
<reference evidence="2 3" key="1">
    <citation type="submission" date="2019-08" db="EMBL/GenBank/DDBJ databases">
        <title>Bacillus genomes from the desert of Cuatro Cienegas, Coahuila.</title>
        <authorList>
            <person name="Olmedo-Alvarez G."/>
        </authorList>
    </citation>
    <scope>NUCLEOTIDE SEQUENCE [LARGE SCALE GENOMIC DNA]</scope>
    <source>
        <strain evidence="2 3">CH446_14T</strain>
    </source>
</reference>
<dbReference type="RefSeq" id="WP_148976649.1">
    <property type="nucleotide sequence ID" value="NZ_JBNIKT010000011.1"/>
</dbReference>
<dbReference type="InterPro" id="IPR025736">
    <property type="entry name" value="PucR_C-HTH_dom"/>
</dbReference>
<comment type="caution">
    <text evidence="2">The sequence shown here is derived from an EMBL/GenBank/DDBJ whole genome shotgun (WGS) entry which is preliminary data.</text>
</comment>
<gene>
    <name evidence="2" type="ORF">FZD51_21675</name>
</gene>
<protein>
    <recommendedName>
        <fullName evidence="1">PucR C-terminal helix-turn-helix domain-containing protein</fullName>
    </recommendedName>
</protein>
<sequence length="298" mass="34839">MFTKLHALYRNSRLQQEEPDFFFFHDFYWFTDNDETQWFGVPAKDISEDELRLLRTLFHSASLPGRLDPHSKGWHDWLFRSGPLPEAETARCRIAQIELSSSEFEQEDAETALRAFLSEDIILLWEKKTRCYLVIPEGNDVGEDEFRSIIQAFETDFYVKMYVYLGKFFPARDQLREGFEKEKDFFGRALRLMPHERVLSFEKAFPSCLVAEMKPSLRESLDTQLLGPAAEDSELLDTIKAFLENGSNATLSAKKLYIHRNTLQYRLDKFSEKTGVNLKDFNNAVTVYLACLLKDQQH</sequence>
<dbReference type="Proteomes" id="UP000322139">
    <property type="component" value="Unassembled WGS sequence"/>
</dbReference>
<dbReference type="InterPro" id="IPR042070">
    <property type="entry name" value="PucR_C-HTH_sf"/>
</dbReference>
<dbReference type="EMBL" id="VTER01000013">
    <property type="protein sequence ID" value="TYS44156.1"/>
    <property type="molecule type" value="Genomic_DNA"/>
</dbReference>
<evidence type="ECO:0000313" key="2">
    <source>
        <dbReference type="EMBL" id="TYS44156.1"/>
    </source>
</evidence>
<name>A0A5D4R275_9BACI</name>
<dbReference type="AlphaFoldDB" id="A0A5D4R275"/>